<accession>A0A2V4P1L2</accession>
<feature type="transmembrane region" description="Helical" evidence="8">
    <location>
        <begin position="265"/>
        <end position="287"/>
    </location>
</feature>
<name>A0A2V4P1L2_9ACTN</name>
<feature type="transmembrane region" description="Helical" evidence="8">
    <location>
        <begin position="293"/>
        <end position="314"/>
    </location>
</feature>
<dbReference type="PANTHER" id="PTHR23513:SF6">
    <property type="entry name" value="MAJOR FACILITATOR SUPERFAMILY ASSOCIATED DOMAIN-CONTAINING PROTEIN"/>
    <property type="match status" value="1"/>
</dbReference>
<dbReference type="SUPFAM" id="SSF103473">
    <property type="entry name" value="MFS general substrate transporter"/>
    <property type="match status" value="1"/>
</dbReference>
<comment type="caution">
    <text evidence="9">The sequence shown here is derived from an EMBL/GenBank/DDBJ whole genome shotgun (WGS) entry which is preliminary data.</text>
</comment>
<dbReference type="AlphaFoldDB" id="A0A2V4P1L2"/>
<feature type="transmembrane region" description="Helical" evidence="8">
    <location>
        <begin position="130"/>
        <end position="153"/>
    </location>
</feature>
<dbReference type="InterPro" id="IPR036259">
    <property type="entry name" value="MFS_trans_sf"/>
</dbReference>
<proteinExistence type="predicted"/>
<feature type="transmembrane region" description="Helical" evidence="8">
    <location>
        <begin position="54"/>
        <end position="77"/>
    </location>
</feature>
<evidence type="ECO:0000256" key="5">
    <source>
        <dbReference type="ARBA" id="ARBA00022989"/>
    </source>
</evidence>
<evidence type="ECO:0000256" key="4">
    <source>
        <dbReference type="ARBA" id="ARBA00022692"/>
    </source>
</evidence>
<keyword evidence="5 8" id="KW-1133">Transmembrane helix</keyword>
<evidence type="ECO:0000313" key="9">
    <source>
        <dbReference type="EMBL" id="PYC87370.1"/>
    </source>
</evidence>
<comment type="subcellular location">
    <subcellularLocation>
        <location evidence="1">Cell membrane</location>
        <topology evidence="1">Multi-pass membrane protein</topology>
    </subcellularLocation>
</comment>
<dbReference type="CDD" id="cd06173">
    <property type="entry name" value="MFS_MefA_like"/>
    <property type="match status" value="1"/>
</dbReference>
<dbReference type="PANTHER" id="PTHR23513">
    <property type="entry name" value="INTEGRAL MEMBRANE EFFLUX PROTEIN-RELATED"/>
    <property type="match status" value="1"/>
</dbReference>
<evidence type="ECO:0000256" key="8">
    <source>
        <dbReference type="SAM" id="Phobius"/>
    </source>
</evidence>
<evidence type="ECO:0000256" key="3">
    <source>
        <dbReference type="ARBA" id="ARBA00022475"/>
    </source>
</evidence>
<dbReference type="GO" id="GO:0005886">
    <property type="term" value="C:plasma membrane"/>
    <property type="evidence" value="ECO:0007669"/>
    <property type="project" value="UniProtKB-SubCell"/>
</dbReference>
<evidence type="ECO:0000256" key="7">
    <source>
        <dbReference type="SAM" id="MobiDB-lite"/>
    </source>
</evidence>
<evidence type="ECO:0000256" key="2">
    <source>
        <dbReference type="ARBA" id="ARBA00022448"/>
    </source>
</evidence>
<gene>
    <name evidence="9" type="ORF">C7C46_05230</name>
</gene>
<feature type="transmembrane region" description="Helical" evidence="8">
    <location>
        <begin position="414"/>
        <end position="434"/>
    </location>
</feature>
<feature type="transmembrane region" description="Helical" evidence="8">
    <location>
        <begin position="89"/>
        <end position="110"/>
    </location>
</feature>
<feature type="transmembrane region" description="Helical" evidence="8">
    <location>
        <begin position="323"/>
        <end position="344"/>
    </location>
</feature>
<evidence type="ECO:0000256" key="1">
    <source>
        <dbReference type="ARBA" id="ARBA00004651"/>
    </source>
</evidence>
<protein>
    <submittedName>
        <fullName evidence="9">MFS transporter</fullName>
    </submittedName>
</protein>
<keyword evidence="10" id="KW-1185">Reference proteome</keyword>
<evidence type="ECO:0000313" key="10">
    <source>
        <dbReference type="Proteomes" id="UP000248039"/>
    </source>
</evidence>
<keyword evidence="3" id="KW-1003">Cell membrane</keyword>
<dbReference type="Pfam" id="PF05977">
    <property type="entry name" value="MFS_3"/>
    <property type="match status" value="1"/>
</dbReference>
<reference evidence="9 10" key="1">
    <citation type="submission" date="2018-03" db="EMBL/GenBank/DDBJ databases">
        <title>Bioinformatic expansion and discovery of thiopeptide antibiotics.</title>
        <authorList>
            <person name="Schwalen C.J."/>
            <person name="Hudson G.A."/>
            <person name="Mitchell D.A."/>
        </authorList>
    </citation>
    <scope>NUCLEOTIDE SEQUENCE [LARGE SCALE GENOMIC DNA]</scope>
    <source>
        <strain evidence="9 10">ATCC 21389</strain>
    </source>
</reference>
<keyword evidence="2" id="KW-0813">Transport</keyword>
<dbReference type="EMBL" id="PYBW01000016">
    <property type="protein sequence ID" value="PYC87370.1"/>
    <property type="molecule type" value="Genomic_DNA"/>
</dbReference>
<keyword evidence="6 8" id="KW-0472">Membrane</keyword>
<dbReference type="OrthoDB" id="4544213at2"/>
<feature type="transmembrane region" description="Helical" evidence="8">
    <location>
        <begin position="206"/>
        <end position="227"/>
    </location>
</feature>
<feature type="transmembrane region" description="Helical" evidence="8">
    <location>
        <begin position="350"/>
        <end position="373"/>
    </location>
</feature>
<dbReference type="Gene3D" id="1.20.1250.20">
    <property type="entry name" value="MFS general substrate transporter like domains"/>
    <property type="match status" value="1"/>
</dbReference>
<dbReference type="InterPro" id="IPR010290">
    <property type="entry name" value="TM_effector"/>
</dbReference>
<organism evidence="9 10">
    <name type="scientific">Streptomyces tateyamensis</name>
    <dbReference type="NCBI Taxonomy" id="565073"/>
    <lineage>
        <taxon>Bacteria</taxon>
        <taxon>Bacillati</taxon>
        <taxon>Actinomycetota</taxon>
        <taxon>Actinomycetes</taxon>
        <taxon>Kitasatosporales</taxon>
        <taxon>Streptomycetaceae</taxon>
        <taxon>Streptomyces</taxon>
    </lineage>
</organism>
<feature type="region of interest" description="Disordered" evidence="7">
    <location>
        <begin position="13"/>
        <end position="46"/>
    </location>
</feature>
<keyword evidence="4 8" id="KW-0812">Transmembrane</keyword>
<dbReference type="RefSeq" id="WP_110666189.1">
    <property type="nucleotide sequence ID" value="NZ_PYBW01000016.1"/>
</dbReference>
<sequence length="463" mass="47472">MSLDALDPVTAAAPAATAPAEPAATGPAGAEASGTTSDTAGAGPGPLRRNRDFVLLWSGTALSSLGSQVSSFAYPLIVLWSGGSVRSAGLVGAAAALPQLLLSLFAGVLVDRFDRKRLMLACNLGRCAALAVLVATLVAGKVLLPVLLAVAFVEASLGVVHRLAEHAAVRNVVHPDHLDQAISQNEARVQATGLLGQPLAGALSAVAFWVPLLFTAVSQLVSFATLASIRKSFQAERTGTGERGKVLPEIAAGVRWLWQHRGLRAAAAVIAVSNLLFEVLTLGMLTVLRHDGVSPAVVGLVMGAAGIGGVAGALSTSWWLERLSLPTIVIGANLIWAVLFPLTVLLHNPLLFALVITPMALIGAAWTIAVVSYQVRVTPDDLQGRIASVVSIIAFGTLPLGALIGGFALQSFGFRPTVLACSAVMALLALAAVFSPALRRLGAAEPAEPADATDSPALIETGK</sequence>
<evidence type="ECO:0000256" key="6">
    <source>
        <dbReference type="ARBA" id="ARBA00023136"/>
    </source>
</evidence>
<feature type="compositionally biased region" description="Low complexity" evidence="7">
    <location>
        <begin position="13"/>
        <end position="37"/>
    </location>
</feature>
<feature type="transmembrane region" description="Helical" evidence="8">
    <location>
        <begin position="385"/>
        <end position="408"/>
    </location>
</feature>
<dbReference type="Proteomes" id="UP000248039">
    <property type="component" value="Unassembled WGS sequence"/>
</dbReference>